<dbReference type="InterPro" id="IPR001841">
    <property type="entry name" value="Znf_RING"/>
</dbReference>
<evidence type="ECO:0000313" key="17">
    <source>
        <dbReference type="EMBL" id="PON52552.1"/>
    </source>
</evidence>
<proteinExistence type="inferred from homology"/>
<dbReference type="PROSITE" id="PS50089">
    <property type="entry name" value="ZF_RING_2"/>
    <property type="match status" value="1"/>
</dbReference>
<keyword evidence="6" id="KW-0812">Transmembrane</keyword>
<evidence type="ECO:0000256" key="3">
    <source>
        <dbReference type="ARBA" id="ARBA00004906"/>
    </source>
</evidence>
<dbReference type="Gene3D" id="3.30.40.10">
    <property type="entry name" value="Zinc/RING finger domain, C3HC4 (zinc finger)"/>
    <property type="match status" value="1"/>
</dbReference>
<dbReference type="PANTHER" id="PTHR46913">
    <property type="entry name" value="RING-H2 FINGER PROTEIN ATL16"/>
    <property type="match status" value="1"/>
</dbReference>
<protein>
    <recommendedName>
        <fullName evidence="4">RING-type E3 ubiquitin transferase</fullName>
        <ecNumber evidence="4">2.3.2.27</ecNumber>
    </recommendedName>
</protein>
<feature type="region of interest" description="Disordered" evidence="15">
    <location>
        <begin position="137"/>
        <end position="163"/>
    </location>
</feature>
<dbReference type="AlphaFoldDB" id="A0A2P5BUT8"/>
<keyword evidence="5" id="KW-0808">Transferase</keyword>
<evidence type="ECO:0000256" key="5">
    <source>
        <dbReference type="ARBA" id="ARBA00022679"/>
    </source>
</evidence>
<dbReference type="GO" id="GO:0016020">
    <property type="term" value="C:membrane"/>
    <property type="evidence" value="ECO:0007669"/>
    <property type="project" value="UniProtKB-SubCell"/>
</dbReference>
<evidence type="ECO:0000259" key="16">
    <source>
        <dbReference type="PROSITE" id="PS50089"/>
    </source>
</evidence>
<evidence type="ECO:0000256" key="15">
    <source>
        <dbReference type="SAM" id="MobiDB-lite"/>
    </source>
</evidence>
<evidence type="ECO:0000256" key="7">
    <source>
        <dbReference type="ARBA" id="ARBA00022723"/>
    </source>
</evidence>
<dbReference type="STRING" id="63057.A0A2P5BUT8"/>
<accession>A0A2P5BUT8</accession>
<sequence>MGKLLGGSDANDPSLQVRRWGLKFSAVCTLPVTHFKEKNKGATNKKSTECSVCLGEFKDGEQLKGEQLRHLPTWSHSFHVSCIDAWFLNHSNCPLCRREIHNPKLENECPIPIYNPLQTLGREDFFQERFANHQRLHSEVRQNSVTRHETETDTNGFENPPWP</sequence>
<name>A0A2P5BUT8_TREOI</name>
<dbReference type="OrthoDB" id="9984778at2759"/>
<evidence type="ECO:0000256" key="10">
    <source>
        <dbReference type="ARBA" id="ARBA00022833"/>
    </source>
</evidence>
<keyword evidence="11" id="KW-1133">Transmembrane helix</keyword>
<gene>
    <name evidence="17" type="ORF">TorRG33x02_308140</name>
</gene>
<evidence type="ECO:0000256" key="12">
    <source>
        <dbReference type="ARBA" id="ARBA00023136"/>
    </source>
</evidence>
<keyword evidence="18" id="KW-1185">Reference proteome</keyword>
<reference evidence="18" key="1">
    <citation type="submission" date="2016-06" db="EMBL/GenBank/DDBJ databases">
        <title>Parallel loss of symbiosis genes in relatives of nitrogen-fixing non-legume Parasponia.</title>
        <authorList>
            <person name="Van Velzen R."/>
            <person name="Holmer R."/>
            <person name="Bu F."/>
            <person name="Rutten L."/>
            <person name="Van Zeijl A."/>
            <person name="Liu W."/>
            <person name="Santuari L."/>
            <person name="Cao Q."/>
            <person name="Sharma T."/>
            <person name="Shen D."/>
            <person name="Roswanjaya Y."/>
            <person name="Wardhani T."/>
            <person name="Kalhor M.S."/>
            <person name="Jansen J."/>
            <person name="Van den Hoogen J."/>
            <person name="Gungor B."/>
            <person name="Hartog M."/>
            <person name="Hontelez J."/>
            <person name="Verver J."/>
            <person name="Yang W.-C."/>
            <person name="Schijlen E."/>
            <person name="Repin R."/>
            <person name="Schilthuizen M."/>
            <person name="Schranz E."/>
            <person name="Heidstra R."/>
            <person name="Miyata K."/>
            <person name="Fedorova E."/>
            <person name="Kohlen W."/>
            <person name="Bisseling T."/>
            <person name="Smit S."/>
            <person name="Geurts R."/>
        </authorList>
    </citation>
    <scope>NUCLEOTIDE SEQUENCE [LARGE SCALE GENOMIC DNA]</scope>
    <source>
        <strain evidence="18">cv. RG33-2</strain>
    </source>
</reference>
<evidence type="ECO:0000313" key="18">
    <source>
        <dbReference type="Proteomes" id="UP000237000"/>
    </source>
</evidence>
<comment type="pathway">
    <text evidence="3">Protein modification; protein ubiquitination.</text>
</comment>
<comment type="caution">
    <text evidence="17">The sequence shown here is derived from an EMBL/GenBank/DDBJ whole genome shotgun (WGS) entry which is preliminary data.</text>
</comment>
<dbReference type="GO" id="GO:0008270">
    <property type="term" value="F:zinc ion binding"/>
    <property type="evidence" value="ECO:0007669"/>
    <property type="project" value="UniProtKB-KW"/>
</dbReference>
<dbReference type="GO" id="GO:0016567">
    <property type="term" value="P:protein ubiquitination"/>
    <property type="evidence" value="ECO:0007669"/>
    <property type="project" value="UniProtKB-UniPathway"/>
</dbReference>
<dbReference type="SUPFAM" id="SSF57850">
    <property type="entry name" value="RING/U-box"/>
    <property type="match status" value="1"/>
</dbReference>
<keyword evidence="8 14" id="KW-0863">Zinc-finger</keyword>
<evidence type="ECO:0000256" key="6">
    <source>
        <dbReference type="ARBA" id="ARBA00022692"/>
    </source>
</evidence>
<dbReference type="GO" id="GO:0061630">
    <property type="term" value="F:ubiquitin protein ligase activity"/>
    <property type="evidence" value="ECO:0007669"/>
    <property type="project" value="UniProtKB-EC"/>
</dbReference>
<dbReference type="EC" id="2.3.2.27" evidence="4"/>
<feature type="compositionally biased region" description="Basic and acidic residues" evidence="15">
    <location>
        <begin position="137"/>
        <end position="151"/>
    </location>
</feature>
<comment type="similarity">
    <text evidence="13">Belongs to the RING-type zinc finger family. ATL subfamily.</text>
</comment>
<evidence type="ECO:0000256" key="4">
    <source>
        <dbReference type="ARBA" id="ARBA00012483"/>
    </source>
</evidence>
<organism evidence="17 18">
    <name type="scientific">Trema orientale</name>
    <name type="common">Charcoal tree</name>
    <name type="synonym">Celtis orientalis</name>
    <dbReference type="NCBI Taxonomy" id="63057"/>
    <lineage>
        <taxon>Eukaryota</taxon>
        <taxon>Viridiplantae</taxon>
        <taxon>Streptophyta</taxon>
        <taxon>Embryophyta</taxon>
        <taxon>Tracheophyta</taxon>
        <taxon>Spermatophyta</taxon>
        <taxon>Magnoliopsida</taxon>
        <taxon>eudicotyledons</taxon>
        <taxon>Gunneridae</taxon>
        <taxon>Pentapetalae</taxon>
        <taxon>rosids</taxon>
        <taxon>fabids</taxon>
        <taxon>Rosales</taxon>
        <taxon>Cannabaceae</taxon>
        <taxon>Trema</taxon>
    </lineage>
</organism>
<evidence type="ECO:0000256" key="13">
    <source>
        <dbReference type="ARBA" id="ARBA00024209"/>
    </source>
</evidence>
<evidence type="ECO:0000256" key="1">
    <source>
        <dbReference type="ARBA" id="ARBA00000900"/>
    </source>
</evidence>
<evidence type="ECO:0000256" key="14">
    <source>
        <dbReference type="PROSITE-ProRule" id="PRU00175"/>
    </source>
</evidence>
<dbReference type="Pfam" id="PF13639">
    <property type="entry name" value="zf-RING_2"/>
    <property type="match status" value="1"/>
</dbReference>
<evidence type="ECO:0000256" key="11">
    <source>
        <dbReference type="ARBA" id="ARBA00022989"/>
    </source>
</evidence>
<keyword evidence="10" id="KW-0862">Zinc</keyword>
<dbReference type="EMBL" id="JXTC01000456">
    <property type="protein sequence ID" value="PON52552.1"/>
    <property type="molecule type" value="Genomic_DNA"/>
</dbReference>
<evidence type="ECO:0000256" key="2">
    <source>
        <dbReference type="ARBA" id="ARBA00004167"/>
    </source>
</evidence>
<dbReference type="InParanoid" id="A0A2P5BUT8"/>
<dbReference type="PANTHER" id="PTHR46913:SF1">
    <property type="entry name" value="RING-H2 FINGER PROTEIN ATL16"/>
    <property type="match status" value="1"/>
</dbReference>
<keyword evidence="12" id="KW-0472">Membrane</keyword>
<comment type="subcellular location">
    <subcellularLocation>
        <location evidence="2">Membrane</location>
        <topology evidence="2">Single-pass membrane protein</topology>
    </subcellularLocation>
</comment>
<evidence type="ECO:0000256" key="8">
    <source>
        <dbReference type="ARBA" id="ARBA00022771"/>
    </source>
</evidence>
<dbReference type="Proteomes" id="UP000237000">
    <property type="component" value="Unassembled WGS sequence"/>
</dbReference>
<comment type="catalytic activity">
    <reaction evidence="1">
        <text>S-ubiquitinyl-[E2 ubiquitin-conjugating enzyme]-L-cysteine + [acceptor protein]-L-lysine = [E2 ubiquitin-conjugating enzyme]-L-cysteine + N(6)-ubiquitinyl-[acceptor protein]-L-lysine.</text>
        <dbReference type="EC" id="2.3.2.27"/>
    </reaction>
</comment>
<evidence type="ECO:0000256" key="9">
    <source>
        <dbReference type="ARBA" id="ARBA00022786"/>
    </source>
</evidence>
<keyword evidence="9" id="KW-0833">Ubl conjugation pathway</keyword>
<keyword evidence="7" id="KW-0479">Metal-binding</keyword>
<dbReference type="InterPro" id="IPR013083">
    <property type="entry name" value="Znf_RING/FYVE/PHD"/>
</dbReference>
<feature type="domain" description="RING-type" evidence="16">
    <location>
        <begin position="50"/>
        <end position="97"/>
    </location>
</feature>
<dbReference type="InterPro" id="IPR044600">
    <property type="entry name" value="ATL1/ATL16-like"/>
</dbReference>
<dbReference type="UniPathway" id="UPA00143"/>